<evidence type="ECO:0000256" key="1">
    <source>
        <dbReference type="SAM" id="MobiDB-lite"/>
    </source>
</evidence>
<name>A0AAU9S9Z3_THLAR</name>
<dbReference type="AlphaFoldDB" id="A0AAU9S9Z3"/>
<feature type="region of interest" description="Disordered" evidence="1">
    <location>
        <begin position="27"/>
        <end position="69"/>
    </location>
</feature>
<reference evidence="2 3" key="1">
    <citation type="submission" date="2022-03" db="EMBL/GenBank/DDBJ databases">
        <authorList>
            <person name="Nunn A."/>
            <person name="Chopra R."/>
            <person name="Nunn A."/>
            <person name="Contreras Garrido A."/>
        </authorList>
    </citation>
    <scope>NUCLEOTIDE SEQUENCE [LARGE SCALE GENOMIC DNA]</scope>
</reference>
<protein>
    <submittedName>
        <fullName evidence="2">Uncharacterized protein</fullName>
    </submittedName>
</protein>
<sequence>MGSMPTFACISAKIVHLTESFVSCSSPTKPALSKINLAPTPAKTVPTPATEPSIPAKTDSTPVIVASTPPEFASTPARMFGASLASRAEKRSIGCAGTL</sequence>
<dbReference type="EMBL" id="OU466860">
    <property type="protein sequence ID" value="CAH2061089.1"/>
    <property type="molecule type" value="Genomic_DNA"/>
</dbReference>
<gene>
    <name evidence="2" type="ORF">TAV2_LOCUS12771</name>
</gene>
<organism evidence="2 3">
    <name type="scientific">Thlaspi arvense</name>
    <name type="common">Field penny-cress</name>
    <dbReference type="NCBI Taxonomy" id="13288"/>
    <lineage>
        <taxon>Eukaryota</taxon>
        <taxon>Viridiplantae</taxon>
        <taxon>Streptophyta</taxon>
        <taxon>Embryophyta</taxon>
        <taxon>Tracheophyta</taxon>
        <taxon>Spermatophyta</taxon>
        <taxon>Magnoliopsida</taxon>
        <taxon>eudicotyledons</taxon>
        <taxon>Gunneridae</taxon>
        <taxon>Pentapetalae</taxon>
        <taxon>rosids</taxon>
        <taxon>malvids</taxon>
        <taxon>Brassicales</taxon>
        <taxon>Brassicaceae</taxon>
        <taxon>Thlaspideae</taxon>
        <taxon>Thlaspi</taxon>
    </lineage>
</organism>
<proteinExistence type="predicted"/>
<evidence type="ECO:0000313" key="3">
    <source>
        <dbReference type="Proteomes" id="UP000836841"/>
    </source>
</evidence>
<accession>A0AAU9S9Z3</accession>
<dbReference type="Proteomes" id="UP000836841">
    <property type="component" value="Chromosome 4"/>
</dbReference>
<feature type="compositionally biased region" description="Low complexity" evidence="1">
    <location>
        <begin position="38"/>
        <end position="50"/>
    </location>
</feature>
<feature type="non-terminal residue" evidence="2">
    <location>
        <position position="99"/>
    </location>
</feature>
<keyword evidence="3" id="KW-1185">Reference proteome</keyword>
<evidence type="ECO:0000313" key="2">
    <source>
        <dbReference type="EMBL" id="CAH2061089.1"/>
    </source>
</evidence>